<dbReference type="KEGG" id="pfla:Pflav_032060"/>
<dbReference type="EMBL" id="AP022870">
    <property type="protein sequence ID" value="BCB76796.1"/>
    <property type="molecule type" value="Genomic_DNA"/>
</dbReference>
<name>A0A6F8XSK1_9ACTN</name>
<sequence>MTRRSPVTDILTHWSAITGVAGLAFYCVLRISYSVYFAHYGITPETVGLGFAEILAVSVAPANAVLLVVILALMLKGSRTHLAAGRIEEALQDELNEIDTRSQTLLNVLSSNAVTQPEATRRTLARMEARRAALSADLSTVEVRRGAMERTGRRWMAAAGLCFLVWSGVLLVEAATLSPGPRQSAWYDPLQVNVEQVVLADDPQGVTAQLRASLGGQPAALLLLGRSDGQTILFDQRQHRLVIITGDPPPMLSP</sequence>
<dbReference type="AlphaFoldDB" id="A0A6F8XSK1"/>
<protein>
    <submittedName>
        <fullName evidence="2">Uncharacterized protein</fullName>
    </submittedName>
</protein>
<evidence type="ECO:0000256" key="1">
    <source>
        <dbReference type="SAM" id="Phobius"/>
    </source>
</evidence>
<reference evidence="2 3" key="2">
    <citation type="submission" date="2020-03" db="EMBL/GenBank/DDBJ databases">
        <authorList>
            <person name="Ichikawa N."/>
            <person name="Kimura A."/>
            <person name="Kitahashi Y."/>
            <person name="Uohara A."/>
        </authorList>
    </citation>
    <scope>NUCLEOTIDE SEQUENCE [LARGE SCALE GENOMIC DNA]</scope>
    <source>
        <strain evidence="2 3">NBRC 107702</strain>
    </source>
</reference>
<gene>
    <name evidence="2" type="ORF">Pflav_032060</name>
</gene>
<organism evidence="2 3">
    <name type="scientific">Phytohabitans flavus</name>
    <dbReference type="NCBI Taxonomy" id="1076124"/>
    <lineage>
        <taxon>Bacteria</taxon>
        <taxon>Bacillati</taxon>
        <taxon>Actinomycetota</taxon>
        <taxon>Actinomycetes</taxon>
        <taxon>Micromonosporales</taxon>
        <taxon>Micromonosporaceae</taxon>
    </lineage>
</organism>
<evidence type="ECO:0000313" key="3">
    <source>
        <dbReference type="Proteomes" id="UP000502508"/>
    </source>
</evidence>
<accession>A0A6F8XSK1</accession>
<keyword evidence="3" id="KW-1185">Reference proteome</keyword>
<keyword evidence="1" id="KW-0472">Membrane</keyword>
<feature type="transmembrane region" description="Helical" evidence="1">
    <location>
        <begin position="51"/>
        <end position="75"/>
    </location>
</feature>
<keyword evidence="1" id="KW-0812">Transmembrane</keyword>
<dbReference type="Proteomes" id="UP000502508">
    <property type="component" value="Chromosome"/>
</dbReference>
<evidence type="ECO:0000313" key="2">
    <source>
        <dbReference type="EMBL" id="BCB76796.1"/>
    </source>
</evidence>
<reference evidence="2 3" key="1">
    <citation type="submission" date="2020-03" db="EMBL/GenBank/DDBJ databases">
        <title>Whole genome shotgun sequence of Phytohabitans flavus NBRC 107702.</title>
        <authorList>
            <person name="Komaki H."/>
            <person name="Tamura T."/>
        </authorList>
    </citation>
    <scope>NUCLEOTIDE SEQUENCE [LARGE SCALE GENOMIC DNA]</scope>
    <source>
        <strain evidence="2 3">NBRC 107702</strain>
    </source>
</reference>
<keyword evidence="1" id="KW-1133">Transmembrane helix</keyword>
<dbReference type="RefSeq" id="WP_173036760.1">
    <property type="nucleotide sequence ID" value="NZ_AP022870.1"/>
</dbReference>
<proteinExistence type="predicted"/>
<feature type="transmembrane region" description="Helical" evidence="1">
    <location>
        <begin position="12"/>
        <end position="31"/>
    </location>
</feature>
<feature type="transmembrane region" description="Helical" evidence="1">
    <location>
        <begin position="155"/>
        <end position="175"/>
    </location>
</feature>